<reference evidence="1" key="1">
    <citation type="submission" date="2024-07" db="EMBL/GenBank/DDBJ databases">
        <title>Genome Analysis of a Potential Novel Vibrio Species Secreting pH- and Thermo-stable Alginate Lyase and its Application in Producing Alginate Oligosaccharides.</title>
        <authorList>
            <person name="Huang H."/>
            <person name="Bao K."/>
        </authorList>
    </citation>
    <scope>NUCLEOTIDE SEQUENCE</scope>
    <source>
        <strain evidence="1">HB236076</strain>
    </source>
</reference>
<accession>A0AB39HE93</accession>
<gene>
    <name evidence="1" type="ORF">AB0763_03700</name>
</gene>
<proteinExistence type="predicted"/>
<dbReference type="KEGG" id="vih:AB0763_03700"/>
<protein>
    <submittedName>
        <fullName evidence="1">DUF1127 domain-containing protein</fullName>
    </submittedName>
</protein>
<dbReference type="AlphaFoldDB" id="A0AB39HE93"/>
<sequence length="85" mass="10441">MRPSIYISLATWLIQQDLHRQDRQWRRNLRRRSYHVPWHNAHLLRDIGLDPQGRPLGQEMPIEQATQRRLAHLTRIVRWRMRTVS</sequence>
<name>A0AB39HE93_9VIBR</name>
<dbReference type="RefSeq" id="WP_306101203.1">
    <property type="nucleotide sequence ID" value="NZ_CP162601.1"/>
</dbReference>
<dbReference type="EMBL" id="CP162601">
    <property type="protein sequence ID" value="XDK25762.1"/>
    <property type="molecule type" value="Genomic_DNA"/>
</dbReference>
<organism evidence="1">
    <name type="scientific">Vibrio sp. HB236076</name>
    <dbReference type="NCBI Taxonomy" id="3232307"/>
    <lineage>
        <taxon>Bacteria</taxon>
        <taxon>Pseudomonadati</taxon>
        <taxon>Pseudomonadota</taxon>
        <taxon>Gammaproteobacteria</taxon>
        <taxon>Vibrionales</taxon>
        <taxon>Vibrionaceae</taxon>
        <taxon>Vibrio</taxon>
    </lineage>
</organism>
<evidence type="ECO:0000313" key="1">
    <source>
        <dbReference type="EMBL" id="XDK25762.1"/>
    </source>
</evidence>